<organism evidence="1 2">
    <name type="scientific">Pseudonocardia zijingensis</name>
    <dbReference type="NCBI Taxonomy" id="153376"/>
    <lineage>
        <taxon>Bacteria</taxon>
        <taxon>Bacillati</taxon>
        <taxon>Actinomycetota</taxon>
        <taxon>Actinomycetes</taxon>
        <taxon>Pseudonocardiales</taxon>
        <taxon>Pseudonocardiaceae</taxon>
        <taxon>Pseudonocardia</taxon>
    </lineage>
</organism>
<evidence type="ECO:0000313" key="2">
    <source>
        <dbReference type="Proteomes" id="UP001499967"/>
    </source>
</evidence>
<accession>A0ABN1NKW0</accession>
<evidence type="ECO:0008006" key="3">
    <source>
        <dbReference type="Google" id="ProtNLM"/>
    </source>
</evidence>
<dbReference type="Proteomes" id="UP001499967">
    <property type="component" value="Unassembled WGS sequence"/>
</dbReference>
<name>A0ABN1NKW0_9PSEU</name>
<reference evidence="1 2" key="1">
    <citation type="journal article" date="2019" name="Int. J. Syst. Evol. Microbiol.">
        <title>The Global Catalogue of Microorganisms (GCM) 10K type strain sequencing project: providing services to taxonomists for standard genome sequencing and annotation.</title>
        <authorList>
            <consortium name="The Broad Institute Genomics Platform"/>
            <consortium name="The Broad Institute Genome Sequencing Center for Infectious Disease"/>
            <person name="Wu L."/>
            <person name="Ma J."/>
        </authorList>
    </citation>
    <scope>NUCLEOTIDE SEQUENCE [LARGE SCALE GENOMIC DNA]</scope>
    <source>
        <strain evidence="1 2">JCM 11117</strain>
    </source>
</reference>
<dbReference type="EMBL" id="BAAAHP010000377">
    <property type="protein sequence ID" value="GAA0911044.1"/>
    <property type="molecule type" value="Genomic_DNA"/>
</dbReference>
<comment type="caution">
    <text evidence="1">The sequence shown here is derived from an EMBL/GenBank/DDBJ whole genome shotgun (WGS) entry which is preliminary data.</text>
</comment>
<protein>
    <recommendedName>
        <fullName evidence="3">DUF4935 domain-containing protein</fullName>
    </recommendedName>
</protein>
<keyword evidence="2" id="KW-1185">Reference proteome</keyword>
<evidence type="ECO:0000313" key="1">
    <source>
        <dbReference type="EMBL" id="GAA0911044.1"/>
    </source>
</evidence>
<sequence length="498" mass="55486">MQARKIEGETRRKLKAAVFDANSYQSGPDLGNLAANVERLQRAGLQAWVSEAVVLEWAEHLASDWREASVKSNQARKRLRRARLKAPDSPYKSEEEVIADFEQQIHQIEGLQILPLTAENALQGLKDQILLRGPAKRKDGTDPSSGVKTGASDSAWLRDVLDKAGGAEPVLFITEDKDVTRALDSWGYSNIVTRARSQLRESLFEVSLDADAVTSIVLNFFRERLPNPQAYSSQFDEDSWLDLGTIASLEDAFDEAAEDLDKVSVHDADIVSLTDLAGIHDLVSTEDPLDPKDVFEENSEAHISLGKVIEQWASVHALFLARGRARVSGVDHEGNTYERLVDRNGLLISARFELEIAGGQVTSFRPEVDSVVHYRPNQYSDPEDGLIALIDALSSLPGLDDVGAIFNRAHEISDRIRLRGSTEYLEIEANHHDQWSFSLSIGDDCVTVSCEHDVGAHVWDGRESFDYYPPYYLLVDGIVTPERNPEWAVAAWLLRRIS</sequence>
<proteinExistence type="predicted"/>
<gene>
    <name evidence="1" type="ORF">GCM10009559_81920</name>
</gene>